<evidence type="ECO:0000313" key="1">
    <source>
        <dbReference type="EMBL" id="KHE42161.1"/>
    </source>
</evidence>
<sequence length="116" mass="13081">MKRCRLPFAVGAVAVVCASCSSNSQLYNWKGYEQAVYAYTQTPDEQNLEKLLTVYDRLLHAPGGVRMVPPPGVCADYGYLLLMNGKTDEGKALLEQETVLYPESKKFIDRILKRFE</sequence>
<evidence type="ECO:0000313" key="2">
    <source>
        <dbReference type="Proteomes" id="UP000030889"/>
    </source>
</evidence>
<dbReference type="RefSeq" id="WP_022063552.1">
    <property type="nucleotide sequence ID" value="NZ_JRGF01000006.1"/>
</dbReference>
<evidence type="ECO:0008006" key="3">
    <source>
        <dbReference type="Google" id="ProtNLM"/>
    </source>
</evidence>
<name>A0ABR4YJA9_9BACT</name>
<dbReference type="Pfam" id="PF16068">
    <property type="entry name" value="DUF4810"/>
    <property type="match status" value="1"/>
</dbReference>
<dbReference type="Proteomes" id="UP000030889">
    <property type="component" value="Unassembled WGS sequence"/>
</dbReference>
<dbReference type="EMBL" id="JRGF01000006">
    <property type="protein sequence ID" value="KHE42161.1"/>
    <property type="molecule type" value="Genomic_DNA"/>
</dbReference>
<keyword evidence="2" id="KW-1185">Reference proteome</keyword>
<organism evidence="1 2">
    <name type="scientific">Alistipes inops</name>
    <dbReference type="NCBI Taxonomy" id="1501391"/>
    <lineage>
        <taxon>Bacteria</taxon>
        <taxon>Pseudomonadati</taxon>
        <taxon>Bacteroidota</taxon>
        <taxon>Bacteroidia</taxon>
        <taxon>Bacteroidales</taxon>
        <taxon>Rikenellaceae</taxon>
        <taxon>Alistipes</taxon>
    </lineage>
</organism>
<gene>
    <name evidence="1" type="ORF">LG35_06325</name>
</gene>
<accession>A0ABR4YJA9</accession>
<reference evidence="1 2" key="1">
    <citation type="submission" date="2014-09" db="EMBL/GenBank/DDBJ databases">
        <title>Alistipes sp. 627, sp. nov., a novel member of the family Rikenellaceae isolated from human faeces.</title>
        <authorList>
            <person name="Shkoporov A.N."/>
            <person name="Chaplin A.V."/>
            <person name="Motuzova O.V."/>
            <person name="Kafarskaia L.I."/>
            <person name="Khokhlova E.V."/>
            <person name="Efimov B.A."/>
        </authorList>
    </citation>
    <scope>NUCLEOTIDE SEQUENCE [LARGE SCALE GENOMIC DNA]</scope>
    <source>
        <strain evidence="1 2">627</strain>
    </source>
</reference>
<protein>
    <recommendedName>
        <fullName evidence="3">DUF4810 domain-containing protein</fullName>
    </recommendedName>
</protein>
<proteinExistence type="predicted"/>
<comment type="caution">
    <text evidence="1">The sequence shown here is derived from an EMBL/GenBank/DDBJ whole genome shotgun (WGS) entry which is preliminary data.</text>
</comment>
<dbReference type="InterPro" id="IPR014508">
    <property type="entry name" value="UCP020555_TPR-like"/>
</dbReference>